<dbReference type="PANTHER" id="PTHR10696:SF49">
    <property type="entry name" value="TAUD_TFDA-LIKE DOMAIN-CONTAINING PROTEIN"/>
    <property type="match status" value="1"/>
</dbReference>
<accession>A0A428S236</accession>
<dbReference type="Proteomes" id="UP000288429">
    <property type="component" value="Unassembled WGS sequence"/>
</dbReference>
<keyword evidence="1" id="KW-0560">Oxidoreductase</keyword>
<proteinExistence type="predicted"/>
<dbReference type="SUPFAM" id="SSF51197">
    <property type="entry name" value="Clavaminate synthase-like"/>
    <property type="match status" value="1"/>
</dbReference>
<dbReference type="Pfam" id="PF02668">
    <property type="entry name" value="TauD"/>
    <property type="match status" value="1"/>
</dbReference>
<evidence type="ECO:0000313" key="3">
    <source>
        <dbReference type="EMBL" id="RSL83901.1"/>
    </source>
</evidence>
<protein>
    <recommendedName>
        <fullName evidence="2">TauD/TfdA-like domain-containing protein</fullName>
    </recommendedName>
</protein>
<dbReference type="InterPro" id="IPR042098">
    <property type="entry name" value="TauD-like_sf"/>
</dbReference>
<keyword evidence="4" id="KW-1185">Reference proteome</keyword>
<dbReference type="EMBL" id="NIZV01000630">
    <property type="protein sequence ID" value="RSL83901.1"/>
    <property type="molecule type" value="Genomic_DNA"/>
</dbReference>
<evidence type="ECO:0000256" key="1">
    <source>
        <dbReference type="ARBA" id="ARBA00023002"/>
    </source>
</evidence>
<dbReference type="Gene3D" id="3.60.130.10">
    <property type="entry name" value="Clavaminate synthase-like"/>
    <property type="match status" value="1"/>
</dbReference>
<feature type="domain" description="TauD/TfdA-like" evidence="2">
    <location>
        <begin position="90"/>
        <end position="337"/>
    </location>
</feature>
<evidence type="ECO:0000259" key="2">
    <source>
        <dbReference type="Pfam" id="PF02668"/>
    </source>
</evidence>
<evidence type="ECO:0000313" key="4">
    <source>
        <dbReference type="Proteomes" id="UP000288429"/>
    </source>
</evidence>
<dbReference type="PANTHER" id="PTHR10696">
    <property type="entry name" value="GAMMA-BUTYROBETAINE HYDROXYLASE-RELATED"/>
    <property type="match status" value="1"/>
</dbReference>
<dbReference type="InterPro" id="IPR050411">
    <property type="entry name" value="AlphaKG_dependent_hydroxylases"/>
</dbReference>
<name>A0A428S236_9HYPO</name>
<sequence length="385" mass="42966">MASLKPGLKIGPSLAVSAAFAATDYMAHFADALAGLPEGFPEALDGPMAWTGVQFTQPSDYVYTLSNSDLQETENALWYFKALGLDGDFISRDNFPLPNLGLQLNKICRDVHRGKGFGLIRGLNPQKYSTEDLALLYLGIQSYIANRHGRQDRKGNMLVHIVADNSSKLKAGHHRHSTTSITFHNEEAGDIISWFTRSAAAVGGKCIIASAYTIYNVLAESRPDLIDTLARCDWPFAMPNLRHRPVLFQVEGNVMINFSRVALIGNAVHPRPSSLPRLSLRQIEALDAIDSIARAACLEINTQAGDIHFVNNLTILHRREGFVNGETPQERRHLVRMRLRDDDLGWRLPQELRQEWADAFDGTGPKIWHLEPMPDGFFPLRFNAN</sequence>
<dbReference type="AlphaFoldDB" id="A0A428S236"/>
<comment type="caution">
    <text evidence="3">The sequence shown here is derived from an EMBL/GenBank/DDBJ whole genome shotgun (WGS) entry which is preliminary data.</text>
</comment>
<reference evidence="3 4" key="1">
    <citation type="submission" date="2017-06" db="EMBL/GenBank/DDBJ databases">
        <title>Cmopartive genomic analysis of Ambrosia Fusariam Clade fungi.</title>
        <authorList>
            <person name="Stajich J.E."/>
            <person name="Carrillo J."/>
            <person name="Kijimoto T."/>
            <person name="Eskalen A."/>
            <person name="O'Donnell K."/>
            <person name="Kasson M."/>
        </authorList>
    </citation>
    <scope>NUCLEOTIDE SEQUENCE [LARGE SCALE GENOMIC DNA]</scope>
    <source>
        <strain evidence="3 4">NRRL 20438</strain>
    </source>
</reference>
<organism evidence="3 4">
    <name type="scientific">Fusarium ambrosium</name>
    <dbReference type="NCBI Taxonomy" id="131363"/>
    <lineage>
        <taxon>Eukaryota</taxon>
        <taxon>Fungi</taxon>
        <taxon>Dikarya</taxon>
        <taxon>Ascomycota</taxon>
        <taxon>Pezizomycotina</taxon>
        <taxon>Sordariomycetes</taxon>
        <taxon>Hypocreomycetidae</taxon>
        <taxon>Hypocreales</taxon>
        <taxon>Nectriaceae</taxon>
        <taxon>Fusarium</taxon>
        <taxon>Fusarium solani species complex</taxon>
    </lineage>
</organism>
<gene>
    <name evidence="3" type="ORF">CDV31_016771</name>
</gene>
<dbReference type="GO" id="GO:0016491">
    <property type="term" value="F:oxidoreductase activity"/>
    <property type="evidence" value="ECO:0007669"/>
    <property type="project" value="UniProtKB-KW"/>
</dbReference>
<dbReference type="InterPro" id="IPR003819">
    <property type="entry name" value="TauD/TfdA-like"/>
</dbReference>